<name>A0AAV9NKN0_9EURO</name>
<evidence type="ECO:0000313" key="2">
    <source>
        <dbReference type="Proteomes" id="UP001358417"/>
    </source>
</evidence>
<proteinExistence type="predicted"/>
<dbReference type="Proteomes" id="UP001358417">
    <property type="component" value="Unassembled WGS sequence"/>
</dbReference>
<comment type="caution">
    <text evidence="1">The sequence shown here is derived from an EMBL/GenBank/DDBJ whole genome shotgun (WGS) entry which is preliminary data.</text>
</comment>
<evidence type="ECO:0000313" key="1">
    <source>
        <dbReference type="EMBL" id="KAK5060213.1"/>
    </source>
</evidence>
<sequence>MSRNRRDLSGLLGSHSTNLSHMKVTMEMYQERAYHKNPKNTINGFNPTGTDKGVKTLLQLGAEKAIEAFHGLGDYNTVLNFVRRIESMQKDFLFLTLLADHHRLLISEQKYTTLLKYCPPADQDLYNSERRNLAYHHEICFELDRQAGGDFVDGNHRPPNTEYFSQIWAYDPNASTMAKKDDSFIEWTTRDLVSPAPQERRLELGSYGTYFETRTGSIAVRHGPSLVMGHTSLFSQFISSQLLLYRLTCLFGQPPSNEVSEGGLWDATLVYKRRSIFLTFGEDLSGEPYIRFYGSEEASVEALKLINHLVSNLITNEFARSLCGGNSQNSRWMVEMLSDHPRS</sequence>
<keyword evidence="2" id="KW-1185">Reference proteome</keyword>
<dbReference type="AlphaFoldDB" id="A0AAV9NKN0"/>
<evidence type="ECO:0008006" key="3">
    <source>
        <dbReference type="Google" id="ProtNLM"/>
    </source>
</evidence>
<dbReference type="EMBL" id="JAVRRD010000004">
    <property type="protein sequence ID" value="KAK5060213.1"/>
    <property type="molecule type" value="Genomic_DNA"/>
</dbReference>
<protein>
    <recommendedName>
        <fullName evidence="3">HNH nuclease domain-containing protein</fullName>
    </recommendedName>
</protein>
<dbReference type="RefSeq" id="XP_064710034.1">
    <property type="nucleotide sequence ID" value="XM_064853635.1"/>
</dbReference>
<dbReference type="GeneID" id="89978256"/>
<gene>
    <name evidence="1" type="ORF">LTR84_010098</name>
</gene>
<reference evidence="1 2" key="1">
    <citation type="submission" date="2023-08" db="EMBL/GenBank/DDBJ databases">
        <title>Black Yeasts Isolated from many extreme environments.</title>
        <authorList>
            <person name="Coleine C."/>
            <person name="Stajich J.E."/>
            <person name="Selbmann L."/>
        </authorList>
    </citation>
    <scope>NUCLEOTIDE SEQUENCE [LARGE SCALE GENOMIC DNA]</scope>
    <source>
        <strain evidence="1 2">CCFEE 5792</strain>
    </source>
</reference>
<organism evidence="1 2">
    <name type="scientific">Exophiala bonariae</name>
    <dbReference type="NCBI Taxonomy" id="1690606"/>
    <lineage>
        <taxon>Eukaryota</taxon>
        <taxon>Fungi</taxon>
        <taxon>Dikarya</taxon>
        <taxon>Ascomycota</taxon>
        <taxon>Pezizomycotina</taxon>
        <taxon>Eurotiomycetes</taxon>
        <taxon>Chaetothyriomycetidae</taxon>
        <taxon>Chaetothyriales</taxon>
        <taxon>Herpotrichiellaceae</taxon>
        <taxon>Exophiala</taxon>
    </lineage>
</organism>
<accession>A0AAV9NKN0</accession>